<dbReference type="PANTHER" id="PTHR11254">
    <property type="entry name" value="HECT DOMAIN UBIQUITIN-PROTEIN LIGASE"/>
    <property type="match status" value="1"/>
</dbReference>
<dbReference type="PANTHER" id="PTHR11254:SF440">
    <property type="entry name" value="E3 UBIQUITIN-PROTEIN LIGASE NEDD-4"/>
    <property type="match status" value="1"/>
</dbReference>
<evidence type="ECO:0000256" key="4">
    <source>
        <dbReference type="ARBA" id="ARBA00022679"/>
    </source>
</evidence>
<dbReference type="Gene3D" id="3.30.2410.10">
    <property type="entry name" value="Hect, E3 ligase catalytic domain"/>
    <property type="match status" value="1"/>
</dbReference>
<evidence type="ECO:0000256" key="2">
    <source>
        <dbReference type="ARBA" id="ARBA00004906"/>
    </source>
</evidence>
<evidence type="ECO:0000313" key="9">
    <source>
        <dbReference type="Proteomes" id="UP000292282"/>
    </source>
</evidence>
<accession>A0A4Q9LXU4</accession>
<dbReference type="InterPro" id="IPR000569">
    <property type="entry name" value="HECT_dom"/>
</dbReference>
<feature type="active site" description="Glycyl thioester intermediate" evidence="6">
    <location>
        <position position="1761"/>
    </location>
</feature>
<dbReference type="EMBL" id="PITK01000374">
    <property type="protein sequence ID" value="TBU13639.1"/>
    <property type="molecule type" value="Genomic_DNA"/>
</dbReference>
<comment type="caution">
    <text evidence="8">The sequence shown here is derived from an EMBL/GenBank/DDBJ whole genome shotgun (WGS) entry which is preliminary data.</text>
</comment>
<comment type="catalytic activity">
    <reaction evidence="1">
        <text>S-ubiquitinyl-[E2 ubiquitin-conjugating enzyme]-L-cysteine + [acceptor protein]-L-lysine = [E2 ubiquitin-conjugating enzyme]-L-cysteine + N(6)-ubiquitinyl-[acceptor protein]-L-lysine.</text>
        <dbReference type="EC" id="2.3.2.26"/>
    </reaction>
</comment>
<dbReference type="EC" id="2.3.2.26" evidence="3"/>
<comment type="pathway">
    <text evidence="2">Protein modification; protein ubiquitination.</text>
</comment>
<dbReference type="STRING" id="1176355.A0A4Q9LXU4"/>
<gene>
    <name evidence="8" type="ORF">CWI38_0374p0020</name>
</gene>
<name>A0A4Q9LXU4_9MICR</name>
<dbReference type="PROSITE" id="PS50237">
    <property type="entry name" value="HECT"/>
    <property type="match status" value="1"/>
</dbReference>
<dbReference type="GO" id="GO:0061630">
    <property type="term" value="F:ubiquitin protein ligase activity"/>
    <property type="evidence" value="ECO:0007669"/>
    <property type="project" value="UniProtKB-EC"/>
</dbReference>
<dbReference type="SUPFAM" id="SSF56204">
    <property type="entry name" value="Hect, E3 ligase catalytic domain"/>
    <property type="match status" value="1"/>
</dbReference>
<dbReference type="OrthoDB" id="8068875at2759"/>
<dbReference type="GO" id="GO:0016567">
    <property type="term" value="P:protein ubiquitination"/>
    <property type="evidence" value="ECO:0007669"/>
    <property type="project" value="TreeGrafter"/>
</dbReference>
<proteinExistence type="predicted"/>
<dbReference type="SMART" id="SM00119">
    <property type="entry name" value="HECTc"/>
    <property type="match status" value="1"/>
</dbReference>
<evidence type="ECO:0000256" key="5">
    <source>
        <dbReference type="ARBA" id="ARBA00022786"/>
    </source>
</evidence>
<evidence type="ECO:0000259" key="7">
    <source>
        <dbReference type="PROSITE" id="PS50237"/>
    </source>
</evidence>
<dbReference type="InterPro" id="IPR050409">
    <property type="entry name" value="E3_ubiq-protein_ligase"/>
</dbReference>
<reference evidence="8 9" key="1">
    <citation type="submission" date="2017-12" db="EMBL/GenBank/DDBJ databases">
        <authorList>
            <person name="Pombert J.-F."/>
            <person name="Haag K.L."/>
            <person name="Ebert D."/>
        </authorList>
    </citation>
    <scope>NUCLEOTIDE SEQUENCE [LARGE SCALE GENOMIC DNA]</scope>
    <source>
        <strain evidence="8">IL-G-3</strain>
    </source>
</reference>
<sequence>MNTIRSYKERNTMVKRLISKTIPENLPVESVFYSFNENILQNIGKTSLCRWSTLLKIYEDKLLSYLILHFNKNIQIKPFDITYKHKILYIFKILILIMKYTFGHELYDFNQSIYEYTHSHDLDISYQALLFYNERFIFDEMNAQKCISDILKEHDNSTYLERDYSLTIYEEKNKILVEFAYGNDTDRKILLEIQDLLTKNTKLGVKNNIFEIQNKITNITLKIAEILKFEYYKETESQKLLALDILLTNILNTSFHSFNEKILRYGECSVDNIENQINKILNTRSFCIENIYQKLNLIIQKSIEREILLIDFNETNLNDFIKSLTNLLDTLIFSQKNHLFYRKLIEEESFNLTIINSFRFLETLRFINETRNADFAIKIFVLISKTLIKVLKNEKCFSRDLIDFIVNETLNFSLVQKPEKYKFYETDLFYELFEYYFTDEIPMSSLSFDNIYFLLKKILKVENNEYNLNMVDHIIKFYYYVIEHICNENNRKIVDLELFDIHKSAFYAKIFVKNIHKYFEDKNKFVIDIFFYYEFHLKNLLSFLTNLFNYFDINLTFQNPNCIYLLIKRPEFLFFSEAKWLIWDIVKNITIKTSPSQDVYEFFFKFLEYTLERLSTCSFDKRSCSGVNERELSKITVNKLYEICYISLLGILPRFGFPYTKLLYHILILPDTQNNSITMSKDSEYDPNILYLYYLHMKFNFIALEFFFRTVFDTFHKLSNIALKYSADNKFLEADTDSIIFKSLDLFMFVINNMKDANLLYSSSKYFLQFIEDNIKIFTATIFMDLFTNKILKYLELIAVLCDIRLFDTITSIVHKIDNKSLKSLHTNNKIEKNTLLYDFLYFSFYKMKYSGIFINVNDVYSLYNILISNINTNISKDKKFPYKKETLFGFFDIYNLIIQEDAFIYAISLIRLSEFSNLFTKMELYLNFEFKRVLDIFSDKNDTLDLNANLYNYSYLYLRCMLEDDIYVLHSLMYIIRNYSNLSESVFIYFYSRLIIREKPTNISEFLLDESELDLKRKIIIDVFNIAKNGDGFKQPISLQILTELISTFPPLIYIIDFVDLMNLFSKITVYSVFDDKILLYRLDEEFMSKLVVGIIEKLSTSNIYEIYSIMSFLYKLLLSEICCCGYTQDIFCSAQEFYDSNCEKYFLERRLRIIDKFLTLGLLNMLLSVYKKHEVLYIYTMKIIEFVINLAEDKNYIFKRKFLMNDAFVARSSSKKNIFIPNFLEESVLNTIKQIELDNDGKIKETSVVKIWHNNCSQLDFGYKARNHLPGCNYRFLYIFITSDAKIRISKYNFVIKKFASSDLFINKFGQNFDKLKFMKIISDYDFPDLFLLDLAKEVGLETFILPEPKQNYKFPPEKKYLSKSLTYYFENNTDSSSLLDEDHLISKKPSRFATILTIKQFAEIFLWLLVNNKKIYHTYSIKFLKKIADFCIRNKLIDEFYLILTKNIKSYKSEVKDEITLKKLEIIDIIFEEINFIEIFNSDFLTIEILMVIVKIFTHDNPSVGLTYDFFTLFGRAIDKCLFFESFKNLDFYDMYKLKHEDDQYIKNLYFYTGLIMAKSIMMNATLGFQFIDSFYFYLLKDKFTVEDLKLVDNEFYRNIIKSRDVKNISSLELTFSISFGNSANTLEFIPDGSNISVTNSNIEDYLQIITEFKLFKNMIVYLEELKRGFKGFEKIDVDAWISATKYSKEFHINHKVIIWFWEFIRESCVETQKRILYFVTGLEKIPIGGFDSSKFQRNPFTIESSTSINLLPRSQTCINLLFIPLYEDKETLIDKFLIAIECKEYGSI</sequence>
<dbReference type="Proteomes" id="UP000292282">
    <property type="component" value="Unassembled WGS sequence"/>
</dbReference>
<evidence type="ECO:0000256" key="3">
    <source>
        <dbReference type="ARBA" id="ARBA00012485"/>
    </source>
</evidence>
<keyword evidence="9" id="KW-1185">Reference proteome</keyword>
<organism evidence="8 9">
    <name type="scientific">Hamiltosporidium tvaerminnensis</name>
    <dbReference type="NCBI Taxonomy" id="1176355"/>
    <lineage>
        <taxon>Eukaryota</taxon>
        <taxon>Fungi</taxon>
        <taxon>Fungi incertae sedis</taxon>
        <taxon>Microsporidia</taxon>
        <taxon>Dubosqiidae</taxon>
        <taxon>Hamiltosporidium</taxon>
    </lineage>
</organism>
<protein>
    <recommendedName>
        <fullName evidence="3">HECT-type E3 ubiquitin transferase</fullName>
        <ecNumber evidence="3">2.3.2.26</ecNumber>
    </recommendedName>
</protein>
<feature type="domain" description="HECT" evidence="7">
    <location>
        <begin position="1551"/>
        <end position="1792"/>
    </location>
</feature>
<dbReference type="InterPro" id="IPR035983">
    <property type="entry name" value="Hect_E3_ubiquitin_ligase"/>
</dbReference>
<evidence type="ECO:0000256" key="6">
    <source>
        <dbReference type="PROSITE-ProRule" id="PRU00104"/>
    </source>
</evidence>
<dbReference type="Gene3D" id="3.30.2160.10">
    <property type="entry name" value="Hect, E3 ligase catalytic domain"/>
    <property type="match status" value="1"/>
</dbReference>
<evidence type="ECO:0000256" key="1">
    <source>
        <dbReference type="ARBA" id="ARBA00000885"/>
    </source>
</evidence>
<evidence type="ECO:0000313" key="8">
    <source>
        <dbReference type="EMBL" id="TBU13639.1"/>
    </source>
</evidence>
<dbReference type="Pfam" id="PF00632">
    <property type="entry name" value="HECT"/>
    <property type="match status" value="1"/>
</dbReference>
<dbReference type="GO" id="GO:0006511">
    <property type="term" value="P:ubiquitin-dependent protein catabolic process"/>
    <property type="evidence" value="ECO:0007669"/>
    <property type="project" value="TreeGrafter"/>
</dbReference>
<dbReference type="VEuPathDB" id="MicrosporidiaDB:CWI38_0374p0020"/>
<keyword evidence="5 6" id="KW-0833">Ubl conjugation pathway</keyword>
<dbReference type="GO" id="GO:0005737">
    <property type="term" value="C:cytoplasm"/>
    <property type="evidence" value="ECO:0007669"/>
    <property type="project" value="TreeGrafter"/>
</dbReference>
<keyword evidence="4 8" id="KW-0808">Transferase</keyword>